<keyword evidence="2" id="KW-1185">Reference proteome</keyword>
<reference evidence="1 2" key="1">
    <citation type="submission" date="2018-09" db="EMBL/GenBank/DDBJ databases">
        <title>Mesorhizobium carmichaelinearum sp. nov. isolated from Carmichaelinea spp. root nodules in New Zealand.</title>
        <authorList>
            <person name="De Meyer S.E."/>
        </authorList>
    </citation>
    <scope>NUCLEOTIDE SEQUENCE [LARGE SCALE GENOMIC DNA]</scope>
    <source>
        <strain evidence="1 2">ICMP19557</strain>
    </source>
</reference>
<sequence>MKYDVKVHARKIANPRETVERYYIVEVNYPDEVDKRAIALARQDGAIVIKVLRRTCMARGDPIAMPSFGFGSRFCPDSCSLATCIELTWYLGSVVRSVWF</sequence>
<comment type="caution">
    <text evidence="1">The sequence shown here is derived from an EMBL/GenBank/DDBJ whole genome shotgun (WGS) entry which is preliminary data.</text>
</comment>
<evidence type="ECO:0000313" key="1">
    <source>
        <dbReference type="EMBL" id="RJT32592.1"/>
    </source>
</evidence>
<evidence type="ECO:0000313" key="2">
    <source>
        <dbReference type="Proteomes" id="UP000272706"/>
    </source>
</evidence>
<dbReference type="EMBL" id="QZWZ01000026">
    <property type="protein sequence ID" value="RJT32592.1"/>
    <property type="molecule type" value="Genomic_DNA"/>
</dbReference>
<gene>
    <name evidence="1" type="ORF">D3227_26605</name>
</gene>
<dbReference type="AlphaFoldDB" id="A0A3A5KE49"/>
<dbReference type="Proteomes" id="UP000272706">
    <property type="component" value="Unassembled WGS sequence"/>
</dbReference>
<name>A0A3A5KE49_9HYPH</name>
<proteinExistence type="predicted"/>
<organism evidence="1 2">
    <name type="scientific">Mesorhizobium waimense</name>
    <dbReference type="NCBI Taxonomy" id="1300307"/>
    <lineage>
        <taxon>Bacteria</taxon>
        <taxon>Pseudomonadati</taxon>
        <taxon>Pseudomonadota</taxon>
        <taxon>Alphaproteobacteria</taxon>
        <taxon>Hyphomicrobiales</taxon>
        <taxon>Phyllobacteriaceae</taxon>
        <taxon>Mesorhizobium</taxon>
    </lineage>
</organism>
<protein>
    <submittedName>
        <fullName evidence="1">Uncharacterized protein</fullName>
    </submittedName>
</protein>
<dbReference type="RefSeq" id="WP_120017242.1">
    <property type="nucleotide sequence ID" value="NZ_QZWZ01000026.1"/>
</dbReference>
<accession>A0A3A5KE49</accession>